<evidence type="ECO:0000256" key="1">
    <source>
        <dbReference type="SAM" id="MobiDB-lite"/>
    </source>
</evidence>
<accession>A0ABD0JF82</accession>
<proteinExistence type="predicted"/>
<dbReference type="AlphaFoldDB" id="A0ABD0JF82"/>
<protein>
    <submittedName>
        <fullName evidence="2">Uncharacterized protein</fullName>
    </submittedName>
</protein>
<reference evidence="2 3" key="1">
    <citation type="journal article" date="2023" name="Sci. Data">
        <title>Genome assembly of the Korean intertidal mud-creeper Batillaria attramentaria.</title>
        <authorList>
            <person name="Patra A.K."/>
            <person name="Ho P.T."/>
            <person name="Jun S."/>
            <person name="Lee S.J."/>
            <person name="Kim Y."/>
            <person name="Won Y.J."/>
        </authorList>
    </citation>
    <scope>NUCLEOTIDE SEQUENCE [LARGE SCALE GENOMIC DNA]</scope>
    <source>
        <strain evidence="2">Wonlab-2016</strain>
    </source>
</reference>
<feature type="non-terminal residue" evidence="2">
    <location>
        <position position="1"/>
    </location>
</feature>
<evidence type="ECO:0000313" key="3">
    <source>
        <dbReference type="Proteomes" id="UP001519460"/>
    </source>
</evidence>
<feature type="region of interest" description="Disordered" evidence="1">
    <location>
        <begin position="95"/>
        <end position="133"/>
    </location>
</feature>
<name>A0ABD0JF82_9CAEN</name>
<sequence length="133" mass="14488">IPGACEEVSLRVHTFRAGREITLWKGGQLVQMPARRNVSCTSGIVFIWQLGEEDLEGDSPVFGHGLLSELVAQGEEMAGGAARFIRSGPQFSSFPATGENYHSQARGITPTRLKSNTKALGDREEAWGDLEEE</sequence>
<gene>
    <name evidence="2" type="ORF">BaRGS_00035305</name>
</gene>
<dbReference type="EMBL" id="JACVVK020000470">
    <property type="protein sequence ID" value="KAK7473429.1"/>
    <property type="molecule type" value="Genomic_DNA"/>
</dbReference>
<dbReference type="Proteomes" id="UP001519460">
    <property type="component" value="Unassembled WGS sequence"/>
</dbReference>
<feature type="non-terminal residue" evidence="2">
    <location>
        <position position="133"/>
    </location>
</feature>
<keyword evidence="3" id="KW-1185">Reference proteome</keyword>
<organism evidence="2 3">
    <name type="scientific">Batillaria attramentaria</name>
    <dbReference type="NCBI Taxonomy" id="370345"/>
    <lineage>
        <taxon>Eukaryota</taxon>
        <taxon>Metazoa</taxon>
        <taxon>Spiralia</taxon>
        <taxon>Lophotrochozoa</taxon>
        <taxon>Mollusca</taxon>
        <taxon>Gastropoda</taxon>
        <taxon>Caenogastropoda</taxon>
        <taxon>Sorbeoconcha</taxon>
        <taxon>Cerithioidea</taxon>
        <taxon>Batillariidae</taxon>
        <taxon>Batillaria</taxon>
    </lineage>
</organism>
<comment type="caution">
    <text evidence="2">The sequence shown here is derived from an EMBL/GenBank/DDBJ whole genome shotgun (WGS) entry which is preliminary data.</text>
</comment>
<evidence type="ECO:0000313" key="2">
    <source>
        <dbReference type="EMBL" id="KAK7473429.1"/>
    </source>
</evidence>